<dbReference type="KEGG" id="tpol:Mal48_16200"/>
<reference evidence="1 2" key="1">
    <citation type="submission" date="2019-02" db="EMBL/GenBank/DDBJ databases">
        <title>Deep-cultivation of Planctomycetes and their phenomic and genomic characterization uncovers novel biology.</title>
        <authorList>
            <person name="Wiegand S."/>
            <person name="Jogler M."/>
            <person name="Boedeker C."/>
            <person name="Pinto D."/>
            <person name="Vollmers J."/>
            <person name="Rivas-Marin E."/>
            <person name="Kohn T."/>
            <person name="Peeters S.H."/>
            <person name="Heuer A."/>
            <person name="Rast P."/>
            <person name="Oberbeckmann S."/>
            <person name="Bunk B."/>
            <person name="Jeske O."/>
            <person name="Meyerdierks A."/>
            <person name="Storesund J.E."/>
            <person name="Kallscheuer N."/>
            <person name="Luecker S."/>
            <person name="Lage O.M."/>
            <person name="Pohl T."/>
            <person name="Merkel B.J."/>
            <person name="Hornburger P."/>
            <person name="Mueller R.-W."/>
            <person name="Bruemmer F."/>
            <person name="Labrenz M."/>
            <person name="Spormann A.M."/>
            <person name="Op den Camp H."/>
            <person name="Overmann J."/>
            <person name="Amann R."/>
            <person name="Jetten M.S.M."/>
            <person name="Mascher T."/>
            <person name="Medema M.H."/>
            <person name="Devos D.P."/>
            <person name="Kaster A.-K."/>
            <person name="Ovreas L."/>
            <person name="Rohde M."/>
            <person name="Galperin M.Y."/>
            <person name="Jogler C."/>
        </authorList>
    </citation>
    <scope>NUCLEOTIDE SEQUENCE [LARGE SCALE GENOMIC DNA]</scope>
    <source>
        <strain evidence="1 2">Mal48</strain>
    </source>
</reference>
<dbReference type="EMBL" id="CP036267">
    <property type="protein sequence ID" value="QDT32375.1"/>
    <property type="molecule type" value="Genomic_DNA"/>
</dbReference>
<name>A0A517QL55_9PLAN</name>
<organism evidence="1 2">
    <name type="scientific">Thalassoglobus polymorphus</name>
    <dbReference type="NCBI Taxonomy" id="2527994"/>
    <lineage>
        <taxon>Bacteria</taxon>
        <taxon>Pseudomonadati</taxon>
        <taxon>Planctomycetota</taxon>
        <taxon>Planctomycetia</taxon>
        <taxon>Planctomycetales</taxon>
        <taxon>Planctomycetaceae</taxon>
        <taxon>Thalassoglobus</taxon>
    </lineage>
</organism>
<protein>
    <submittedName>
        <fullName evidence="1">Uncharacterized protein</fullName>
    </submittedName>
</protein>
<evidence type="ECO:0000313" key="2">
    <source>
        <dbReference type="Proteomes" id="UP000315724"/>
    </source>
</evidence>
<gene>
    <name evidence="1" type="ORF">Mal48_16200</name>
</gene>
<keyword evidence="2" id="KW-1185">Reference proteome</keyword>
<accession>A0A517QL55</accession>
<dbReference type="Proteomes" id="UP000315724">
    <property type="component" value="Chromosome"/>
</dbReference>
<proteinExistence type="predicted"/>
<dbReference type="AlphaFoldDB" id="A0A517QL55"/>
<sequence>MKVLPGPGGREDLSNRNNSSHVRCYSPHFVNANWVNLTLPPED</sequence>
<evidence type="ECO:0000313" key="1">
    <source>
        <dbReference type="EMBL" id="QDT32375.1"/>
    </source>
</evidence>